<dbReference type="AlphaFoldDB" id="A0A433X8Q0"/>
<evidence type="ECO:0000256" key="7">
    <source>
        <dbReference type="ARBA" id="ARBA00023146"/>
    </source>
</evidence>
<dbReference type="Gene3D" id="3.40.50.620">
    <property type="entry name" value="HUPs"/>
    <property type="match status" value="2"/>
</dbReference>
<dbReference type="PANTHER" id="PTHR43740:SF2">
    <property type="entry name" value="LEUCINE--TRNA LIGASE, MITOCHONDRIAL"/>
    <property type="match status" value="1"/>
</dbReference>
<dbReference type="PRINTS" id="PR00985">
    <property type="entry name" value="TRNASYNTHLEU"/>
</dbReference>
<organism evidence="16 17">
    <name type="scientific">Arsenicitalea aurantiaca</name>
    <dbReference type="NCBI Taxonomy" id="1783274"/>
    <lineage>
        <taxon>Bacteria</taxon>
        <taxon>Pseudomonadati</taxon>
        <taxon>Pseudomonadota</taxon>
        <taxon>Alphaproteobacteria</taxon>
        <taxon>Hyphomicrobiales</taxon>
        <taxon>Devosiaceae</taxon>
        <taxon>Arsenicitalea</taxon>
    </lineage>
</organism>
<dbReference type="SUPFAM" id="SSF52374">
    <property type="entry name" value="Nucleotidylyl transferase"/>
    <property type="match status" value="1"/>
</dbReference>
<dbReference type="InterPro" id="IPR015413">
    <property type="entry name" value="Methionyl/Leucyl_tRNA_Synth"/>
</dbReference>
<accession>A0A433X8Q0</accession>
<feature type="domain" description="Methionyl/Valyl/Leucyl/Isoleucyl-tRNA synthetase anticodon-binding" evidence="13">
    <location>
        <begin position="737"/>
        <end position="858"/>
    </location>
</feature>
<dbReference type="Pfam" id="PF08264">
    <property type="entry name" value="Anticodon_1"/>
    <property type="match status" value="1"/>
</dbReference>
<sequence>MVPGIQYPPGTQFPTLKRTPRVTGQGAERYNPREMEPHWQTVWDENGAFVVDNDDPRERYYVLEMFPYPSGRIHMGHVRNYAMGDVVARYWRARGKNVLHPMGWDAFGLPAENAAIERKLNPRTWTYQNIEAMKAQLKSMGLSLDWSREIATCDPDYYRHQQAMFLDMLAAGLVSRKKSKVNWDPVDMTVLANEQVIDGRGWRSGAEVQQRELTQWFFRISDYAEELLAALDGLTEWPDKVRVMQRNWIGRSEGLRLLFALEPDPRIEAKSIEVFTTRPDTIFGASFIALSPDHPLTCTLAASDPALAEFVAECHRQGTATETLEKAEKRGHFTGLHVRHPVSEGETLPVYVANFVLMDYGTGAIFGCPAHDQRDLDFARKYDLPVLPVVLPPDLDPQEVEIGDEAYVEDGTIFNSGFLDGLSIEDAKQRIAGHFAERMLDGRPQGVVEVNYRLRDWGISRQRYWGCPIPVIHCEVCGTVPVPKKDLPVVLPEDVSFDKPGNALDHHPSWKHVDCPQCGAPARRETDTMDTFVDSSWYFARFTAPDAATPTVLDQANAWLPVDQYIGGVEHAILHLLYSRFFTRAMKATGHIGIDEPFKGMFTQGMVTHETYRNGKGEWVPPTDIVLETEGETRRARHAATGEAITIGSVEKMSKSKKNVVDPDEIVATYGADTARWFMLSDSPPERDVQWTEAGVEGASRFQQRIWRLVNEAMAIAAKEAEGGAGALDDEALAVRKAVHRALHQVGADIEGLRFNRAVAQIYEMTNTLSRYVGLVEAAPRARLEVLVEGVERLVQLIGPMMPHLAETCWQVLGREGLLADAPWPPVDPALLEDDSVTLPVQVNGKRRGEIVVPKGAARELIEKEALSLDAVARMLDGKPPRKLVIVPDRIVNVVV</sequence>
<comment type="caution">
    <text evidence="16">The sequence shown here is derived from an EMBL/GenBank/DDBJ whole genome shotgun (WGS) entry which is preliminary data.</text>
</comment>
<dbReference type="InterPro" id="IPR025709">
    <property type="entry name" value="Leu_tRNA-synth_edit"/>
</dbReference>
<evidence type="ECO:0000256" key="4">
    <source>
        <dbReference type="ARBA" id="ARBA00022741"/>
    </source>
</evidence>
<dbReference type="InterPro" id="IPR014729">
    <property type="entry name" value="Rossmann-like_a/b/a_fold"/>
</dbReference>
<dbReference type="CDD" id="cd00812">
    <property type="entry name" value="LeuRS_core"/>
    <property type="match status" value="1"/>
</dbReference>
<evidence type="ECO:0000259" key="15">
    <source>
        <dbReference type="Pfam" id="PF13603"/>
    </source>
</evidence>
<evidence type="ECO:0000256" key="3">
    <source>
        <dbReference type="ARBA" id="ARBA00022598"/>
    </source>
</evidence>
<dbReference type="Gene3D" id="3.90.740.10">
    <property type="entry name" value="Valyl/Leucyl/Isoleucyl-tRNA synthetase, editing domain"/>
    <property type="match status" value="1"/>
</dbReference>
<dbReference type="GO" id="GO:0005524">
    <property type="term" value="F:ATP binding"/>
    <property type="evidence" value="ECO:0007669"/>
    <property type="project" value="UniProtKB-UniRule"/>
</dbReference>
<dbReference type="Gene3D" id="2.20.28.290">
    <property type="match status" value="1"/>
</dbReference>
<dbReference type="InterPro" id="IPR009080">
    <property type="entry name" value="tRNAsynth_Ia_anticodon-bd"/>
</dbReference>
<reference evidence="16 17" key="1">
    <citation type="journal article" date="2016" name="Int. J. Syst. Evol. Microbiol.">
        <title>Arsenicitalea aurantiaca gen. nov., sp. nov., a new member of the family Hyphomicrobiaceae, isolated from high-arsenic sediment.</title>
        <authorList>
            <person name="Mu Y."/>
            <person name="Zhou L."/>
            <person name="Zeng X.C."/>
            <person name="Liu L."/>
            <person name="Pan Y."/>
            <person name="Chen X."/>
            <person name="Wang J."/>
            <person name="Li S."/>
            <person name="Li W.J."/>
            <person name="Wang Y."/>
        </authorList>
    </citation>
    <scope>NUCLEOTIDE SEQUENCE [LARGE SCALE GENOMIC DNA]</scope>
    <source>
        <strain evidence="16 17">42-50</strain>
    </source>
</reference>
<evidence type="ECO:0000259" key="12">
    <source>
        <dbReference type="Pfam" id="PF00133"/>
    </source>
</evidence>
<dbReference type="InterPro" id="IPR001412">
    <property type="entry name" value="aa-tRNA-synth_I_CS"/>
</dbReference>
<keyword evidence="7 9" id="KW-0030">Aminoacyl-tRNA synthetase</keyword>
<evidence type="ECO:0000259" key="13">
    <source>
        <dbReference type="Pfam" id="PF08264"/>
    </source>
</evidence>
<feature type="domain" description="Leucyl-tRNA synthetase editing" evidence="15">
    <location>
        <begin position="246"/>
        <end position="434"/>
    </location>
</feature>
<evidence type="ECO:0000256" key="9">
    <source>
        <dbReference type="HAMAP-Rule" id="MF_00049"/>
    </source>
</evidence>
<feature type="region of interest" description="Disordered" evidence="11">
    <location>
        <begin position="1"/>
        <end position="25"/>
    </location>
</feature>
<feature type="short sequence motif" description="'HIGH' region" evidence="9">
    <location>
        <begin position="67"/>
        <end position="77"/>
    </location>
</feature>
<evidence type="ECO:0000256" key="10">
    <source>
        <dbReference type="RuleBase" id="RU363035"/>
    </source>
</evidence>
<evidence type="ECO:0000259" key="14">
    <source>
        <dbReference type="Pfam" id="PF09334"/>
    </source>
</evidence>
<dbReference type="PROSITE" id="PS00178">
    <property type="entry name" value="AA_TRNA_LIGASE_I"/>
    <property type="match status" value="1"/>
</dbReference>
<feature type="domain" description="Methionyl/Leucyl tRNA synthetase" evidence="14">
    <location>
        <begin position="62"/>
        <end position="196"/>
    </location>
</feature>
<evidence type="ECO:0000256" key="11">
    <source>
        <dbReference type="SAM" id="MobiDB-lite"/>
    </source>
</evidence>
<dbReference type="GO" id="GO:0004823">
    <property type="term" value="F:leucine-tRNA ligase activity"/>
    <property type="evidence" value="ECO:0007669"/>
    <property type="project" value="UniProtKB-UniRule"/>
</dbReference>
<feature type="domain" description="Aminoacyl-tRNA synthetase class Ia" evidence="12">
    <location>
        <begin position="651"/>
        <end position="691"/>
    </location>
</feature>
<dbReference type="PANTHER" id="PTHR43740">
    <property type="entry name" value="LEUCYL-TRNA SYNTHETASE"/>
    <property type="match status" value="1"/>
</dbReference>
<proteinExistence type="inferred from homology"/>
<dbReference type="CDD" id="cd07958">
    <property type="entry name" value="Anticodon_Ia_Leu_BEm"/>
    <property type="match status" value="1"/>
</dbReference>
<feature type="domain" description="Aminoacyl-tRNA synthetase class Ia" evidence="12">
    <location>
        <begin position="454"/>
        <end position="613"/>
    </location>
</feature>
<dbReference type="GO" id="GO:0002161">
    <property type="term" value="F:aminoacyl-tRNA deacylase activity"/>
    <property type="evidence" value="ECO:0007669"/>
    <property type="project" value="InterPro"/>
</dbReference>
<dbReference type="HAMAP" id="MF_00049_B">
    <property type="entry name" value="Leu_tRNA_synth_B"/>
    <property type="match status" value="1"/>
</dbReference>
<protein>
    <recommendedName>
        <fullName evidence="9">Leucine--tRNA ligase</fullName>
        <ecNumber evidence="9">6.1.1.4</ecNumber>
    </recommendedName>
    <alternativeName>
        <fullName evidence="9">Leucyl-tRNA synthetase</fullName>
        <shortName evidence="9">LeuRS</shortName>
    </alternativeName>
</protein>
<feature type="short sequence motif" description="'KMSKS' region" evidence="9">
    <location>
        <begin position="652"/>
        <end position="656"/>
    </location>
</feature>
<dbReference type="NCBIfam" id="TIGR00396">
    <property type="entry name" value="leuS_bact"/>
    <property type="match status" value="1"/>
</dbReference>
<dbReference type="InterPro" id="IPR009008">
    <property type="entry name" value="Val/Leu/Ile-tRNA-synth_edit"/>
</dbReference>
<gene>
    <name evidence="9" type="primary">leuS</name>
    <name evidence="16" type="ORF">EMQ25_12510</name>
</gene>
<name>A0A433X8Q0_9HYPH</name>
<feature type="binding site" evidence="9">
    <location>
        <position position="655"/>
    </location>
    <ligand>
        <name>ATP</name>
        <dbReference type="ChEBI" id="CHEBI:30616"/>
    </ligand>
</feature>
<evidence type="ECO:0000313" key="17">
    <source>
        <dbReference type="Proteomes" id="UP000281547"/>
    </source>
</evidence>
<dbReference type="FunFam" id="1.10.730.10:FF:000002">
    <property type="entry name" value="Leucine--tRNA ligase"/>
    <property type="match status" value="1"/>
</dbReference>
<evidence type="ECO:0000256" key="1">
    <source>
        <dbReference type="ARBA" id="ARBA00005594"/>
    </source>
</evidence>
<dbReference type="InterPro" id="IPR013155">
    <property type="entry name" value="M/V/L/I-tRNA-synth_anticd-bd"/>
</dbReference>
<dbReference type="Pfam" id="PF09334">
    <property type="entry name" value="tRNA-synt_1g"/>
    <property type="match status" value="1"/>
</dbReference>
<keyword evidence="6 9" id="KW-0648">Protein biosynthesis</keyword>
<dbReference type="EMBL" id="RZNJ01000004">
    <property type="protein sequence ID" value="RUT30420.1"/>
    <property type="molecule type" value="Genomic_DNA"/>
</dbReference>
<evidence type="ECO:0000256" key="5">
    <source>
        <dbReference type="ARBA" id="ARBA00022840"/>
    </source>
</evidence>
<keyword evidence="3 9" id="KW-0436">Ligase</keyword>
<comment type="catalytic activity">
    <reaction evidence="8 9">
        <text>tRNA(Leu) + L-leucine + ATP = L-leucyl-tRNA(Leu) + AMP + diphosphate</text>
        <dbReference type="Rhea" id="RHEA:11688"/>
        <dbReference type="Rhea" id="RHEA-COMP:9613"/>
        <dbReference type="Rhea" id="RHEA-COMP:9622"/>
        <dbReference type="ChEBI" id="CHEBI:30616"/>
        <dbReference type="ChEBI" id="CHEBI:33019"/>
        <dbReference type="ChEBI" id="CHEBI:57427"/>
        <dbReference type="ChEBI" id="CHEBI:78442"/>
        <dbReference type="ChEBI" id="CHEBI:78494"/>
        <dbReference type="ChEBI" id="CHEBI:456215"/>
        <dbReference type="EC" id="6.1.1.4"/>
    </reaction>
</comment>
<keyword evidence="2 9" id="KW-0963">Cytoplasm</keyword>
<keyword evidence="4 9" id="KW-0547">Nucleotide-binding</keyword>
<dbReference type="Gene3D" id="1.10.730.10">
    <property type="entry name" value="Isoleucyl-tRNA Synthetase, Domain 1"/>
    <property type="match status" value="2"/>
</dbReference>
<dbReference type="GO" id="GO:0006429">
    <property type="term" value="P:leucyl-tRNA aminoacylation"/>
    <property type="evidence" value="ECO:0007669"/>
    <property type="project" value="UniProtKB-UniRule"/>
</dbReference>
<dbReference type="Pfam" id="PF13603">
    <property type="entry name" value="tRNA-synt_1_2"/>
    <property type="match status" value="1"/>
</dbReference>
<evidence type="ECO:0000313" key="16">
    <source>
        <dbReference type="EMBL" id="RUT30420.1"/>
    </source>
</evidence>
<dbReference type="Proteomes" id="UP000281547">
    <property type="component" value="Unassembled WGS sequence"/>
</dbReference>
<dbReference type="Gene3D" id="3.10.20.590">
    <property type="match status" value="1"/>
</dbReference>
<dbReference type="GO" id="GO:0005829">
    <property type="term" value="C:cytosol"/>
    <property type="evidence" value="ECO:0007669"/>
    <property type="project" value="TreeGrafter"/>
</dbReference>
<dbReference type="SUPFAM" id="SSF47323">
    <property type="entry name" value="Anticodon-binding domain of a subclass of class I aminoacyl-tRNA synthetases"/>
    <property type="match status" value="1"/>
</dbReference>
<evidence type="ECO:0000256" key="8">
    <source>
        <dbReference type="ARBA" id="ARBA00047469"/>
    </source>
</evidence>
<dbReference type="OrthoDB" id="9810365at2"/>
<comment type="similarity">
    <text evidence="1 9 10">Belongs to the class-I aminoacyl-tRNA synthetase family.</text>
</comment>
<evidence type="ECO:0000256" key="6">
    <source>
        <dbReference type="ARBA" id="ARBA00022917"/>
    </source>
</evidence>
<evidence type="ECO:0000256" key="2">
    <source>
        <dbReference type="ARBA" id="ARBA00022490"/>
    </source>
</evidence>
<dbReference type="EC" id="6.1.1.4" evidence="9"/>
<dbReference type="Pfam" id="PF00133">
    <property type="entry name" value="tRNA-synt_1"/>
    <property type="match status" value="2"/>
</dbReference>
<dbReference type="InterPro" id="IPR002300">
    <property type="entry name" value="aa-tRNA-synth_Ia"/>
</dbReference>
<comment type="subcellular location">
    <subcellularLocation>
        <location evidence="9">Cytoplasm</location>
    </subcellularLocation>
</comment>
<keyword evidence="5 9" id="KW-0067">ATP-binding</keyword>
<keyword evidence="17" id="KW-1185">Reference proteome</keyword>
<dbReference type="SUPFAM" id="SSF50677">
    <property type="entry name" value="ValRS/IleRS/LeuRS editing domain"/>
    <property type="match status" value="1"/>
</dbReference>
<dbReference type="InterPro" id="IPR002302">
    <property type="entry name" value="Leu-tRNA-ligase"/>
</dbReference>